<sequence>MARTLNKLSAITAKNAGAGKYSDGGGLWLVKREDGGGQWVLRVTIHGRRREMGLGSFSEVSLKEAREAADRWRAVTRSNVDPIKERERQRREAAKKLHILKDVAADAFESRKAELKGDGKAGRWFTPLELHVLPKLGKLPVGEIDQTDIRDTLAPIWHTKADTAKKALNRLSIVMRHAAALGLEVDIQATEKARALLGKQRHKITNIPAMPWKEVPTFYASLSDPTITHLALKLLMLTGVRSAPLRFIREEQIEGDVWIIPGSIQKGRRDRTPDFRVPLTPEALDVIDAARQHARGGFLFPNIRKGVISDATMSRLMERAKLDYRPHGFRSSLRDWISEATDTPHDVAETTLGHVVGGAVERAYRRTDFLEQRRKVLERWAKHVTGQGAQVLQLVRAEA</sequence>
<dbReference type="GO" id="GO:0015074">
    <property type="term" value="P:DNA integration"/>
    <property type="evidence" value="ECO:0007669"/>
    <property type="project" value="UniProtKB-KW"/>
</dbReference>
<dbReference type="InterPro" id="IPR002104">
    <property type="entry name" value="Integrase_catalytic"/>
</dbReference>
<dbReference type="GO" id="GO:0006310">
    <property type="term" value="P:DNA recombination"/>
    <property type="evidence" value="ECO:0007669"/>
    <property type="project" value="UniProtKB-KW"/>
</dbReference>
<dbReference type="InterPro" id="IPR038488">
    <property type="entry name" value="Integrase_DNA-bd_sf"/>
</dbReference>
<dbReference type="OrthoDB" id="9795573at2"/>
<keyword evidence="4" id="KW-0233">DNA recombination</keyword>
<dbReference type="AlphaFoldDB" id="A0A5C4XT40"/>
<feature type="domain" description="Tyr recombinase" evidence="5">
    <location>
        <begin position="205"/>
        <end position="377"/>
    </location>
</feature>
<evidence type="ECO:0000313" key="7">
    <source>
        <dbReference type="Proteomes" id="UP000311605"/>
    </source>
</evidence>
<dbReference type="RefSeq" id="WP_139675861.1">
    <property type="nucleotide sequence ID" value="NZ_VDMN01000001.1"/>
</dbReference>
<dbReference type="InterPro" id="IPR025166">
    <property type="entry name" value="Integrase_DNA_bind_dom"/>
</dbReference>
<dbReference type="SUPFAM" id="SSF56349">
    <property type="entry name" value="DNA breaking-rejoining enzymes"/>
    <property type="match status" value="1"/>
</dbReference>
<dbReference type="InterPro" id="IPR053876">
    <property type="entry name" value="Phage_int_M"/>
</dbReference>
<keyword evidence="7" id="KW-1185">Reference proteome</keyword>
<accession>A0A5C4XT40</accession>
<organism evidence="6 7">
    <name type="scientific">Aliirhizobium smilacinae</name>
    <dbReference type="NCBI Taxonomy" id="1395944"/>
    <lineage>
        <taxon>Bacteria</taxon>
        <taxon>Pseudomonadati</taxon>
        <taxon>Pseudomonadota</taxon>
        <taxon>Alphaproteobacteria</taxon>
        <taxon>Hyphomicrobiales</taxon>
        <taxon>Rhizobiaceae</taxon>
        <taxon>Aliirhizobium</taxon>
    </lineage>
</organism>
<dbReference type="Pfam" id="PF00589">
    <property type="entry name" value="Phage_integrase"/>
    <property type="match status" value="1"/>
</dbReference>
<dbReference type="InterPro" id="IPR011010">
    <property type="entry name" value="DNA_brk_join_enz"/>
</dbReference>
<dbReference type="InterPro" id="IPR050808">
    <property type="entry name" value="Phage_Integrase"/>
</dbReference>
<comment type="similarity">
    <text evidence="1">Belongs to the 'phage' integrase family.</text>
</comment>
<evidence type="ECO:0000256" key="4">
    <source>
        <dbReference type="ARBA" id="ARBA00023172"/>
    </source>
</evidence>
<evidence type="ECO:0000256" key="1">
    <source>
        <dbReference type="ARBA" id="ARBA00008857"/>
    </source>
</evidence>
<gene>
    <name evidence="6" type="ORF">FHP24_09795</name>
</gene>
<evidence type="ECO:0000313" key="6">
    <source>
        <dbReference type="EMBL" id="TNM66468.1"/>
    </source>
</evidence>
<dbReference type="Pfam" id="PF22022">
    <property type="entry name" value="Phage_int_M"/>
    <property type="match status" value="1"/>
</dbReference>
<dbReference type="PANTHER" id="PTHR30629:SF2">
    <property type="entry name" value="PROPHAGE INTEGRASE INTS-RELATED"/>
    <property type="match status" value="1"/>
</dbReference>
<dbReference type="InterPro" id="IPR013762">
    <property type="entry name" value="Integrase-like_cat_sf"/>
</dbReference>
<protein>
    <submittedName>
        <fullName evidence="6">DUF4102 domain-containing protein</fullName>
    </submittedName>
</protein>
<dbReference type="EMBL" id="VDMN01000001">
    <property type="protein sequence ID" value="TNM66468.1"/>
    <property type="molecule type" value="Genomic_DNA"/>
</dbReference>
<dbReference type="Gene3D" id="3.30.160.390">
    <property type="entry name" value="Integrase, DNA-binding domain"/>
    <property type="match status" value="1"/>
</dbReference>
<evidence type="ECO:0000256" key="3">
    <source>
        <dbReference type="ARBA" id="ARBA00023125"/>
    </source>
</evidence>
<proteinExistence type="inferred from homology"/>
<keyword evidence="3" id="KW-0238">DNA-binding</keyword>
<dbReference type="PROSITE" id="PS51898">
    <property type="entry name" value="TYR_RECOMBINASE"/>
    <property type="match status" value="1"/>
</dbReference>
<name>A0A5C4XT40_9HYPH</name>
<evidence type="ECO:0000256" key="2">
    <source>
        <dbReference type="ARBA" id="ARBA00022908"/>
    </source>
</evidence>
<dbReference type="Gene3D" id="1.10.443.10">
    <property type="entry name" value="Intergrase catalytic core"/>
    <property type="match status" value="1"/>
</dbReference>
<dbReference type="InterPro" id="IPR010998">
    <property type="entry name" value="Integrase_recombinase_N"/>
</dbReference>
<dbReference type="Gene3D" id="1.10.150.130">
    <property type="match status" value="1"/>
</dbReference>
<keyword evidence="2" id="KW-0229">DNA integration</keyword>
<dbReference type="CDD" id="cd00801">
    <property type="entry name" value="INT_P4_C"/>
    <property type="match status" value="1"/>
</dbReference>
<reference evidence="6 7" key="1">
    <citation type="submission" date="2019-06" db="EMBL/GenBank/DDBJ databases">
        <title>The draft genome of Rhizobium smilacinae PTYR-5.</title>
        <authorList>
            <person name="Liu L."/>
            <person name="Li L."/>
            <person name="Zhang X."/>
        </authorList>
    </citation>
    <scope>NUCLEOTIDE SEQUENCE [LARGE SCALE GENOMIC DNA]</scope>
    <source>
        <strain evidence="6 7">PTYR-5</strain>
    </source>
</reference>
<dbReference type="Pfam" id="PF13356">
    <property type="entry name" value="Arm-DNA-bind_3"/>
    <property type="match status" value="1"/>
</dbReference>
<evidence type="ECO:0000259" key="5">
    <source>
        <dbReference type="PROSITE" id="PS51898"/>
    </source>
</evidence>
<dbReference type="PANTHER" id="PTHR30629">
    <property type="entry name" value="PROPHAGE INTEGRASE"/>
    <property type="match status" value="1"/>
</dbReference>
<comment type="caution">
    <text evidence="6">The sequence shown here is derived from an EMBL/GenBank/DDBJ whole genome shotgun (WGS) entry which is preliminary data.</text>
</comment>
<dbReference type="GO" id="GO:0003677">
    <property type="term" value="F:DNA binding"/>
    <property type="evidence" value="ECO:0007669"/>
    <property type="project" value="UniProtKB-KW"/>
</dbReference>
<dbReference type="Proteomes" id="UP000311605">
    <property type="component" value="Unassembled WGS sequence"/>
</dbReference>